<evidence type="ECO:0000313" key="2">
    <source>
        <dbReference type="Proteomes" id="UP000887116"/>
    </source>
</evidence>
<dbReference type="AlphaFoldDB" id="A0A8X6L4N0"/>
<sequence>MTENPNAPALLENIWCKLLLRSFSTLPVCGNPLPTFVGRTESFSPDPWTQNGTFCRAGGKEWAKEVGNGTCLGSHSIS</sequence>
<organism evidence="1 2">
    <name type="scientific">Trichonephila clavata</name>
    <name type="common">Joro spider</name>
    <name type="synonym">Nephila clavata</name>
    <dbReference type="NCBI Taxonomy" id="2740835"/>
    <lineage>
        <taxon>Eukaryota</taxon>
        <taxon>Metazoa</taxon>
        <taxon>Ecdysozoa</taxon>
        <taxon>Arthropoda</taxon>
        <taxon>Chelicerata</taxon>
        <taxon>Arachnida</taxon>
        <taxon>Araneae</taxon>
        <taxon>Araneomorphae</taxon>
        <taxon>Entelegynae</taxon>
        <taxon>Araneoidea</taxon>
        <taxon>Nephilidae</taxon>
        <taxon>Trichonephila</taxon>
    </lineage>
</organism>
<dbReference type="OrthoDB" id="6445434at2759"/>
<dbReference type="EMBL" id="BMAO01024763">
    <property type="protein sequence ID" value="GFQ97580.1"/>
    <property type="molecule type" value="Genomic_DNA"/>
</dbReference>
<reference evidence="1" key="1">
    <citation type="submission" date="2020-07" db="EMBL/GenBank/DDBJ databases">
        <title>Multicomponent nature underlies the extraordinary mechanical properties of spider dragline silk.</title>
        <authorList>
            <person name="Kono N."/>
            <person name="Nakamura H."/>
            <person name="Mori M."/>
            <person name="Yoshida Y."/>
            <person name="Ohtoshi R."/>
            <person name="Malay A.D."/>
            <person name="Moran D.A.P."/>
            <person name="Tomita M."/>
            <person name="Numata K."/>
            <person name="Arakawa K."/>
        </authorList>
    </citation>
    <scope>NUCLEOTIDE SEQUENCE</scope>
</reference>
<evidence type="ECO:0000313" key="1">
    <source>
        <dbReference type="EMBL" id="GFQ97580.1"/>
    </source>
</evidence>
<dbReference type="Proteomes" id="UP000887116">
    <property type="component" value="Unassembled WGS sequence"/>
</dbReference>
<comment type="caution">
    <text evidence="1">The sequence shown here is derived from an EMBL/GenBank/DDBJ whole genome shotgun (WGS) entry which is preliminary data.</text>
</comment>
<proteinExistence type="predicted"/>
<protein>
    <submittedName>
        <fullName evidence="1">Uncharacterized protein</fullName>
    </submittedName>
</protein>
<keyword evidence="2" id="KW-1185">Reference proteome</keyword>
<accession>A0A8X6L4N0</accession>
<name>A0A8X6L4N0_TRICU</name>
<gene>
    <name evidence="1" type="ORF">TNCT_137881</name>
</gene>